<keyword evidence="2" id="KW-1185">Reference proteome</keyword>
<organism evidence="1 2">
    <name type="scientific">Gigaspora margarita</name>
    <dbReference type="NCBI Taxonomy" id="4874"/>
    <lineage>
        <taxon>Eukaryota</taxon>
        <taxon>Fungi</taxon>
        <taxon>Fungi incertae sedis</taxon>
        <taxon>Mucoromycota</taxon>
        <taxon>Glomeromycotina</taxon>
        <taxon>Glomeromycetes</taxon>
        <taxon>Diversisporales</taxon>
        <taxon>Gigasporaceae</taxon>
        <taxon>Gigaspora</taxon>
    </lineage>
</organism>
<gene>
    <name evidence="1" type="ORF">GMARGA_LOCUS41146</name>
</gene>
<reference evidence="1 2" key="1">
    <citation type="submission" date="2021-06" db="EMBL/GenBank/DDBJ databases">
        <authorList>
            <person name="Kallberg Y."/>
            <person name="Tangrot J."/>
            <person name="Rosling A."/>
        </authorList>
    </citation>
    <scope>NUCLEOTIDE SEQUENCE [LARGE SCALE GENOMIC DNA]</scope>
    <source>
        <strain evidence="1 2">120-4 pot B 10/14</strain>
    </source>
</reference>
<feature type="non-terminal residue" evidence="1">
    <location>
        <position position="1"/>
    </location>
</feature>
<comment type="caution">
    <text evidence="1">The sequence shown here is derived from an EMBL/GenBank/DDBJ whole genome shotgun (WGS) entry which is preliminary data.</text>
</comment>
<evidence type="ECO:0000313" key="1">
    <source>
        <dbReference type="EMBL" id="CAG8852271.1"/>
    </source>
</evidence>
<protein>
    <submittedName>
        <fullName evidence="1">24495_t:CDS:1</fullName>
    </submittedName>
</protein>
<dbReference type="Proteomes" id="UP000789901">
    <property type="component" value="Unassembled WGS sequence"/>
</dbReference>
<feature type="non-terminal residue" evidence="1">
    <location>
        <position position="58"/>
    </location>
</feature>
<evidence type="ECO:0000313" key="2">
    <source>
        <dbReference type="Proteomes" id="UP000789901"/>
    </source>
</evidence>
<proteinExistence type="predicted"/>
<dbReference type="EMBL" id="CAJVQB010110704">
    <property type="protein sequence ID" value="CAG8852271.1"/>
    <property type="molecule type" value="Genomic_DNA"/>
</dbReference>
<sequence>DYAEKLIFISHISLTSSTSKLLFILRQYQFSIQLAFAITINKSQDQSVKHVDLDLRTP</sequence>
<name>A0ABN7XC41_GIGMA</name>
<accession>A0ABN7XC41</accession>